<sequence>MKLTMVLSVAFATLTFANEGILTFEGLGLARRQTICHTPGGSGCRASISGDQCCCTSCTPEDCSDLCKNGKQAAHEAQKQKKCGKCCNAGGESHELCCSIASAGIDCNPCPAGLRMC</sequence>
<accession>A0A411PNL4</accession>
<evidence type="ECO:0000259" key="2">
    <source>
        <dbReference type="Pfam" id="PF18973"/>
    </source>
</evidence>
<feature type="chain" id="PRO_5019376019" evidence="1">
    <location>
        <begin position="18"/>
        <end position="117"/>
    </location>
</feature>
<dbReference type="EMBL" id="MH511815">
    <property type="protein sequence ID" value="QBG05625.1"/>
    <property type="molecule type" value="Genomic_DNA"/>
</dbReference>
<feature type="domain" description="SnTox1 chitin binding-like" evidence="2">
    <location>
        <begin position="18"/>
        <end position="65"/>
    </location>
</feature>
<dbReference type="InterPro" id="IPR044057">
    <property type="entry name" value="SnTox1_CBL"/>
</dbReference>
<organism evidence="3">
    <name type="scientific">Phaeosphaeria nodorum</name>
    <name type="common">Glume blotch fungus</name>
    <name type="synonym">Parastagonospora nodorum</name>
    <dbReference type="NCBI Taxonomy" id="13684"/>
    <lineage>
        <taxon>Eukaryota</taxon>
        <taxon>Fungi</taxon>
        <taxon>Dikarya</taxon>
        <taxon>Ascomycota</taxon>
        <taxon>Pezizomycotina</taxon>
        <taxon>Dothideomycetes</taxon>
        <taxon>Pleosporomycetidae</taxon>
        <taxon>Pleosporales</taxon>
        <taxon>Pleosporineae</taxon>
        <taxon>Phaeosphaeriaceae</taxon>
        <taxon>Parastagonospora</taxon>
    </lineage>
</organism>
<protein>
    <submittedName>
        <fullName evidence="3">Tox1</fullName>
    </submittedName>
</protein>
<name>A0A411PNL4_PHAND</name>
<dbReference type="AlphaFoldDB" id="A0A411PNL4"/>
<evidence type="ECO:0000313" key="3">
    <source>
        <dbReference type="EMBL" id="QBG05625.1"/>
    </source>
</evidence>
<proteinExistence type="predicted"/>
<keyword evidence="1" id="KW-0732">Signal</keyword>
<feature type="signal peptide" evidence="1">
    <location>
        <begin position="1"/>
        <end position="17"/>
    </location>
</feature>
<dbReference type="Pfam" id="PF18973">
    <property type="entry name" value="CBL"/>
    <property type="match status" value="1"/>
</dbReference>
<reference evidence="3" key="1">
    <citation type="submission" date="2018-06" db="EMBL/GenBank/DDBJ databases">
        <title>The population structure and effector haplotypes of the Australian population of the wheat pathogen Parastagonospora nodorum.</title>
        <authorList>
            <person name="Phan H.T.T."/>
            <person name="Tan K.-C."/>
        </authorList>
    </citation>
    <scope>NUCLEOTIDE SEQUENCE</scope>
    <source>
        <strain evidence="3">Fr15_12</strain>
    </source>
</reference>
<evidence type="ECO:0000256" key="1">
    <source>
        <dbReference type="SAM" id="SignalP"/>
    </source>
</evidence>